<dbReference type="Proteomes" id="UP001217089">
    <property type="component" value="Unassembled WGS sequence"/>
</dbReference>
<accession>A0ABQ9EVL1</accession>
<name>A0ABQ9EVL1_TEGGR</name>
<dbReference type="Pfam" id="PF01151">
    <property type="entry name" value="ELO"/>
    <property type="match status" value="1"/>
</dbReference>
<evidence type="ECO:0000313" key="11">
    <source>
        <dbReference type="EMBL" id="KAJ8309202.1"/>
    </source>
</evidence>
<evidence type="ECO:0000256" key="4">
    <source>
        <dbReference type="ARBA" id="ARBA00022692"/>
    </source>
</evidence>
<dbReference type="PANTHER" id="PTHR11157:SF69">
    <property type="entry name" value="ELONGATION OF VERY LONG CHAIN FATTY ACIDS PROTEIN 7"/>
    <property type="match status" value="1"/>
</dbReference>
<feature type="transmembrane region" description="Helical" evidence="10">
    <location>
        <begin position="149"/>
        <end position="166"/>
    </location>
</feature>
<evidence type="ECO:0000256" key="9">
    <source>
        <dbReference type="ARBA" id="ARBA00023160"/>
    </source>
</evidence>
<evidence type="ECO:0000256" key="5">
    <source>
        <dbReference type="ARBA" id="ARBA00022832"/>
    </source>
</evidence>
<sequence>MQIFYLTSINMDILNSIVIHYTNMMALGDPRVESWAFMGSPFPTLMTLTAYFIFVYNGPGIMKDRKPFDLKFILIIYNFFMVFLSFYIFVEIGLGGWFTDYSLGCQPVDYSNSPKAIRMARAIWLFLITKYIELSDTVFFVLRKKQNQLTFLHVYHHGWLPFSWWLGVKFVPGGFGTFHAWINAFVHTVMYLYYGLAALGPSVQKYLWWKKYITTLQLAQFVIVITHTSQIIFLRDCDYPPPFAYAILIYTLSFFFLFMKFYRKTYRKTTSVQEEGKPSTFYKNGLVRNGQSNGFKPKNN</sequence>
<dbReference type="InterPro" id="IPR002076">
    <property type="entry name" value="ELO_fam"/>
</dbReference>
<feature type="transmembrane region" description="Helical" evidence="10">
    <location>
        <begin position="122"/>
        <end position="142"/>
    </location>
</feature>
<feature type="transmembrane region" description="Helical" evidence="10">
    <location>
        <begin position="212"/>
        <end position="233"/>
    </location>
</feature>
<gene>
    <name evidence="11" type="ORF">KUTeg_014076</name>
</gene>
<keyword evidence="12" id="KW-1185">Reference proteome</keyword>
<organism evidence="11 12">
    <name type="scientific">Tegillarca granosa</name>
    <name type="common">Malaysian cockle</name>
    <name type="synonym">Anadara granosa</name>
    <dbReference type="NCBI Taxonomy" id="220873"/>
    <lineage>
        <taxon>Eukaryota</taxon>
        <taxon>Metazoa</taxon>
        <taxon>Spiralia</taxon>
        <taxon>Lophotrochozoa</taxon>
        <taxon>Mollusca</taxon>
        <taxon>Bivalvia</taxon>
        <taxon>Autobranchia</taxon>
        <taxon>Pteriomorphia</taxon>
        <taxon>Arcoida</taxon>
        <taxon>Arcoidea</taxon>
        <taxon>Arcidae</taxon>
        <taxon>Tegillarca</taxon>
    </lineage>
</organism>
<feature type="transmembrane region" description="Helical" evidence="10">
    <location>
        <begin position="35"/>
        <end position="56"/>
    </location>
</feature>
<evidence type="ECO:0000313" key="12">
    <source>
        <dbReference type="Proteomes" id="UP001217089"/>
    </source>
</evidence>
<dbReference type="InterPro" id="IPR030457">
    <property type="entry name" value="ELO_CS"/>
</dbReference>
<evidence type="ECO:0000256" key="10">
    <source>
        <dbReference type="RuleBase" id="RU361115"/>
    </source>
</evidence>
<feature type="transmembrane region" description="Helical" evidence="10">
    <location>
        <begin position="178"/>
        <end position="200"/>
    </location>
</feature>
<comment type="catalytic activity">
    <reaction evidence="10">
        <text>a very-long-chain acyl-CoA + malonyl-CoA + H(+) = a very-long-chain 3-oxoacyl-CoA + CO2 + CoA</text>
        <dbReference type="Rhea" id="RHEA:32727"/>
        <dbReference type="ChEBI" id="CHEBI:15378"/>
        <dbReference type="ChEBI" id="CHEBI:16526"/>
        <dbReference type="ChEBI" id="CHEBI:57287"/>
        <dbReference type="ChEBI" id="CHEBI:57384"/>
        <dbReference type="ChEBI" id="CHEBI:90725"/>
        <dbReference type="ChEBI" id="CHEBI:90736"/>
        <dbReference type="EC" id="2.3.1.199"/>
    </reaction>
</comment>
<feature type="transmembrane region" description="Helical" evidence="10">
    <location>
        <begin position="239"/>
        <end position="258"/>
    </location>
</feature>
<keyword evidence="8 10" id="KW-0472">Membrane</keyword>
<reference evidence="11 12" key="1">
    <citation type="submission" date="2022-12" db="EMBL/GenBank/DDBJ databases">
        <title>Chromosome-level genome of Tegillarca granosa.</title>
        <authorList>
            <person name="Kim J."/>
        </authorList>
    </citation>
    <scope>NUCLEOTIDE SEQUENCE [LARGE SCALE GENOMIC DNA]</scope>
    <source>
        <strain evidence="11">Teg-2019</strain>
        <tissue evidence="11">Adductor muscle</tissue>
    </source>
</reference>
<evidence type="ECO:0000256" key="2">
    <source>
        <dbReference type="ARBA" id="ARBA00022516"/>
    </source>
</evidence>
<keyword evidence="3 10" id="KW-0808">Transferase</keyword>
<dbReference type="EC" id="2.3.1.199" evidence="10"/>
<evidence type="ECO:0000256" key="7">
    <source>
        <dbReference type="ARBA" id="ARBA00023098"/>
    </source>
</evidence>
<keyword evidence="5 10" id="KW-0276">Fatty acid metabolism</keyword>
<keyword evidence="2 10" id="KW-0444">Lipid biosynthesis</keyword>
<evidence type="ECO:0000256" key="1">
    <source>
        <dbReference type="ARBA" id="ARBA00004141"/>
    </source>
</evidence>
<comment type="subcellular location">
    <subcellularLocation>
        <location evidence="1">Membrane</location>
        <topology evidence="1">Multi-pass membrane protein</topology>
    </subcellularLocation>
</comment>
<keyword evidence="4 10" id="KW-0812">Transmembrane</keyword>
<proteinExistence type="inferred from homology"/>
<dbReference type="PANTHER" id="PTHR11157">
    <property type="entry name" value="FATTY ACID ACYL TRANSFERASE-RELATED"/>
    <property type="match status" value="1"/>
</dbReference>
<keyword evidence="9 10" id="KW-0275">Fatty acid biosynthesis</keyword>
<evidence type="ECO:0000256" key="6">
    <source>
        <dbReference type="ARBA" id="ARBA00022989"/>
    </source>
</evidence>
<keyword evidence="6 10" id="KW-1133">Transmembrane helix</keyword>
<evidence type="ECO:0000256" key="3">
    <source>
        <dbReference type="ARBA" id="ARBA00022679"/>
    </source>
</evidence>
<keyword evidence="7 10" id="KW-0443">Lipid metabolism</keyword>
<dbReference type="PROSITE" id="PS01188">
    <property type="entry name" value="ELO"/>
    <property type="match status" value="1"/>
</dbReference>
<comment type="similarity">
    <text evidence="10">Belongs to the ELO family.</text>
</comment>
<protein>
    <recommendedName>
        <fullName evidence="10">Elongation of very long chain fatty acids protein</fullName>
        <ecNumber evidence="10">2.3.1.199</ecNumber>
    </recommendedName>
    <alternativeName>
        <fullName evidence="10">Very-long-chain 3-oxoacyl-CoA synthase</fullName>
    </alternativeName>
</protein>
<evidence type="ECO:0000256" key="8">
    <source>
        <dbReference type="ARBA" id="ARBA00023136"/>
    </source>
</evidence>
<feature type="transmembrane region" description="Helical" evidence="10">
    <location>
        <begin position="68"/>
        <end position="90"/>
    </location>
</feature>
<dbReference type="EMBL" id="JARBDR010000657">
    <property type="protein sequence ID" value="KAJ8309202.1"/>
    <property type="molecule type" value="Genomic_DNA"/>
</dbReference>
<comment type="caution">
    <text evidence="11">The sequence shown here is derived from an EMBL/GenBank/DDBJ whole genome shotgun (WGS) entry which is preliminary data.</text>
</comment>